<comment type="subcellular location">
    <subcellularLocation>
        <location evidence="1 7">Cytoplasm</location>
    </subcellularLocation>
</comment>
<dbReference type="Proteomes" id="UP000323300">
    <property type="component" value="Unassembled WGS sequence"/>
</dbReference>
<dbReference type="GO" id="GO:0004719">
    <property type="term" value="F:protein-L-isoaspartate (D-aspartate) O-methyltransferase activity"/>
    <property type="evidence" value="ECO:0007669"/>
    <property type="project" value="UniProtKB-UniRule"/>
</dbReference>
<evidence type="ECO:0000256" key="7">
    <source>
        <dbReference type="HAMAP-Rule" id="MF_00090"/>
    </source>
</evidence>
<evidence type="ECO:0000256" key="5">
    <source>
        <dbReference type="ARBA" id="ARBA00022679"/>
    </source>
</evidence>
<comment type="similarity">
    <text evidence="2 7">Belongs to the methyltransferase superfamily. L-isoaspartyl/D-aspartyl protein methyltransferase family.</text>
</comment>
<keyword evidence="4 7" id="KW-0489">Methyltransferase</keyword>
<dbReference type="GO" id="GO:0030091">
    <property type="term" value="P:protein repair"/>
    <property type="evidence" value="ECO:0007669"/>
    <property type="project" value="UniProtKB-UniRule"/>
</dbReference>
<dbReference type="InterPro" id="IPR029063">
    <property type="entry name" value="SAM-dependent_MTases_sf"/>
</dbReference>
<sequence>MRDPADTRLLTDSEKYRQRMVERQLIRRGITDPRVLDAMRTVPREAFVADYLARRAYDDCALPIELGQTISQPYIVALMAEAAEIKPGDRVLEIGTGSGYAAAVLGQLAAHVHTIERHALLAETARGRLAVLGHGNIEVRCGDGTQGWAEHAPFDAILAAASGLRIPEAWKLQLAIGGRLVMPRGGMRSVQKLIKLTRVSEGNFAEENLGSVMFVPLVGEHG</sequence>
<comment type="function">
    <text evidence="7">Catalyzes the methyl esterification of L-isoaspartyl residues in peptides and proteins that result from spontaneous decomposition of normal L-aspartyl and L-asparaginyl residues. It plays a role in the repair and/or degradation of damaged proteins.</text>
</comment>
<dbReference type="RefSeq" id="WP_342211621.1">
    <property type="nucleotide sequence ID" value="NZ_BSPE01000007.1"/>
</dbReference>
<evidence type="ECO:0000256" key="3">
    <source>
        <dbReference type="ARBA" id="ARBA00022490"/>
    </source>
</evidence>
<evidence type="ECO:0000256" key="2">
    <source>
        <dbReference type="ARBA" id="ARBA00005369"/>
    </source>
</evidence>
<keyword evidence="6 7" id="KW-0949">S-adenosyl-L-methionine</keyword>
<dbReference type="GO" id="GO:0032259">
    <property type="term" value="P:methylation"/>
    <property type="evidence" value="ECO:0007669"/>
    <property type="project" value="UniProtKB-KW"/>
</dbReference>
<reference evidence="8 9" key="1">
    <citation type="submission" date="2016-10" db="EMBL/GenBank/DDBJ databases">
        <authorList>
            <person name="Varghese N."/>
            <person name="Submissions S."/>
        </authorList>
    </citation>
    <scope>NUCLEOTIDE SEQUENCE [LARGE SCALE GENOMIC DNA]</scope>
    <source>
        <strain evidence="8 9">DSM 21822</strain>
    </source>
</reference>
<name>A0A1I4BKK0_9HYPH</name>
<organism evidence="8 9">
    <name type="scientific">Neomesorhizobium albiziae</name>
    <dbReference type="NCBI Taxonomy" id="335020"/>
    <lineage>
        <taxon>Bacteria</taxon>
        <taxon>Pseudomonadati</taxon>
        <taxon>Pseudomonadota</taxon>
        <taxon>Alphaproteobacteria</taxon>
        <taxon>Hyphomicrobiales</taxon>
        <taxon>Phyllobacteriaceae</taxon>
        <taxon>Neomesorhizobium</taxon>
    </lineage>
</organism>
<keyword evidence="9" id="KW-1185">Reference proteome</keyword>
<accession>A0A1I4BKK0</accession>
<dbReference type="SUPFAM" id="SSF53335">
    <property type="entry name" value="S-adenosyl-L-methionine-dependent methyltransferases"/>
    <property type="match status" value="1"/>
</dbReference>
<evidence type="ECO:0000256" key="1">
    <source>
        <dbReference type="ARBA" id="ARBA00004496"/>
    </source>
</evidence>
<dbReference type="HAMAP" id="MF_00090">
    <property type="entry name" value="PIMT"/>
    <property type="match status" value="1"/>
</dbReference>
<evidence type="ECO:0000313" key="9">
    <source>
        <dbReference type="Proteomes" id="UP000323300"/>
    </source>
</evidence>
<dbReference type="PANTHER" id="PTHR11579:SF0">
    <property type="entry name" value="PROTEIN-L-ISOASPARTATE(D-ASPARTATE) O-METHYLTRANSFERASE"/>
    <property type="match status" value="1"/>
</dbReference>
<dbReference type="NCBIfam" id="TIGR00080">
    <property type="entry name" value="pimt"/>
    <property type="match status" value="1"/>
</dbReference>
<proteinExistence type="inferred from homology"/>
<dbReference type="GO" id="GO:0005737">
    <property type="term" value="C:cytoplasm"/>
    <property type="evidence" value="ECO:0007669"/>
    <property type="project" value="UniProtKB-SubCell"/>
</dbReference>
<dbReference type="Gene3D" id="3.40.50.150">
    <property type="entry name" value="Vaccinia Virus protein VP39"/>
    <property type="match status" value="1"/>
</dbReference>
<dbReference type="NCBIfam" id="NF001453">
    <property type="entry name" value="PRK00312.1"/>
    <property type="match status" value="1"/>
</dbReference>
<keyword evidence="5 7" id="KW-0808">Transferase</keyword>
<dbReference type="CDD" id="cd02440">
    <property type="entry name" value="AdoMet_MTases"/>
    <property type="match status" value="1"/>
</dbReference>
<keyword evidence="3 7" id="KW-0963">Cytoplasm</keyword>
<protein>
    <recommendedName>
        <fullName evidence="7">Protein-L-isoaspartate O-methyltransferase</fullName>
        <ecNumber evidence="7">2.1.1.77</ecNumber>
    </recommendedName>
    <alternativeName>
        <fullName evidence="7">L-isoaspartyl protein carboxyl methyltransferase</fullName>
    </alternativeName>
    <alternativeName>
        <fullName evidence="7">Protein L-isoaspartyl methyltransferase</fullName>
    </alternativeName>
    <alternativeName>
        <fullName evidence="7">Protein-beta-aspartate methyltransferase</fullName>
        <shortName evidence="7">PIMT</shortName>
    </alternativeName>
</protein>
<evidence type="ECO:0000256" key="4">
    <source>
        <dbReference type="ARBA" id="ARBA00022603"/>
    </source>
</evidence>
<dbReference type="FunFam" id="3.40.50.150:FF:000010">
    <property type="entry name" value="Protein-L-isoaspartate O-methyltransferase"/>
    <property type="match status" value="1"/>
</dbReference>
<dbReference type="PANTHER" id="PTHR11579">
    <property type="entry name" value="PROTEIN-L-ISOASPARTATE O-METHYLTRANSFERASE"/>
    <property type="match status" value="1"/>
</dbReference>
<dbReference type="InterPro" id="IPR000682">
    <property type="entry name" value="PCMT"/>
</dbReference>
<evidence type="ECO:0000256" key="6">
    <source>
        <dbReference type="ARBA" id="ARBA00022691"/>
    </source>
</evidence>
<dbReference type="EC" id="2.1.1.77" evidence="7"/>
<dbReference type="AlphaFoldDB" id="A0A1I4BKK0"/>
<gene>
    <name evidence="7" type="primary">pcm</name>
    <name evidence="8" type="ORF">SAMN04488498_110165</name>
</gene>
<evidence type="ECO:0000313" key="8">
    <source>
        <dbReference type="EMBL" id="SFK68411.1"/>
    </source>
</evidence>
<dbReference type="EMBL" id="FOSL01000010">
    <property type="protein sequence ID" value="SFK68411.1"/>
    <property type="molecule type" value="Genomic_DNA"/>
</dbReference>
<dbReference type="PROSITE" id="PS01279">
    <property type="entry name" value="PCMT"/>
    <property type="match status" value="1"/>
</dbReference>
<feature type="active site" evidence="7">
    <location>
        <position position="71"/>
    </location>
</feature>
<dbReference type="Pfam" id="PF01135">
    <property type="entry name" value="PCMT"/>
    <property type="match status" value="1"/>
</dbReference>
<comment type="catalytic activity">
    <reaction evidence="7">
        <text>[protein]-L-isoaspartate + S-adenosyl-L-methionine = [protein]-L-isoaspartate alpha-methyl ester + S-adenosyl-L-homocysteine</text>
        <dbReference type="Rhea" id="RHEA:12705"/>
        <dbReference type="Rhea" id="RHEA-COMP:12143"/>
        <dbReference type="Rhea" id="RHEA-COMP:12144"/>
        <dbReference type="ChEBI" id="CHEBI:57856"/>
        <dbReference type="ChEBI" id="CHEBI:59789"/>
        <dbReference type="ChEBI" id="CHEBI:90596"/>
        <dbReference type="ChEBI" id="CHEBI:90598"/>
        <dbReference type="EC" id="2.1.1.77"/>
    </reaction>
</comment>